<dbReference type="Pfam" id="PF13277">
    <property type="entry name" value="YmdB"/>
    <property type="match status" value="1"/>
</dbReference>
<reference evidence="1" key="1">
    <citation type="submission" date="2020-01" db="EMBL/GenBank/DDBJ databases">
        <authorList>
            <person name="Meier V. D."/>
            <person name="Meier V D."/>
        </authorList>
    </citation>
    <scope>NUCLEOTIDE SEQUENCE</scope>
    <source>
        <strain evidence="1">HLG_WM_MAG_12</strain>
    </source>
</reference>
<evidence type="ECO:0000313" key="1">
    <source>
        <dbReference type="EMBL" id="CAA6811757.1"/>
    </source>
</evidence>
<dbReference type="InterPro" id="IPR005235">
    <property type="entry name" value="YmdB-like"/>
</dbReference>
<dbReference type="Gene3D" id="3.60.21.10">
    <property type="match status" value="1"/>
</dbReference>
<dbReference type="AlphaFoldDB" id="A0A6S6T4W8"/>
<dbReference type="InterPro" id="IPR029052">
    <property type="entry name" value="Metallo-depent_PP-like"/>
</dbReference>
<dbReference type="PANTHER" id="PTHR36303:SF1">
    <property type="entry name" value="2',3'-CYCLIC-NUCLEOTIDE 2'-PHOSPHODIESTERASE"/>
    <property type="match status" value="1"/>
</dbReference>
<gene>
    <name evidence="1" type="ORF">HELGO_WM6468</name>
</gene>
<dbReference type="EMBL" id="CACVAW010000044">
    <property type="protein sequence ID" value="CAA6811757.1"/>
    <property type="molecule type" value="Genomic_DNA"/>
</dbReference>
<dbReference type="PANTHER" id="PTHR36303">
    <property type="entry name" value="2',3'-CYCLIC-NUCLEOTIDE 2'-PHOSPHODIESTERASE"/>
    <property type="match status" value="1"/>
</dbReference>
<proteinExistence type="predicted"/>
<name>A0A6S6T4W8_9BACT</name>
<dbReference type="GO" id="GO:0004113">
    <property type="term" value="F:2',3'-cyclic-nucleotide 3'-phosphodiesterase activity"/>
    <property type="evidence" value="ECO:0007669"/>
    <property type="project" value="TreeGrafter"/>
</dbReference>
<sequence length="193" mass="21546">MSLMNTENILRPINYPDTVAGNSTSIIDDTAIINVMGVFGLPSTPFNPFLRLEEEITSLKNNKIQNIIIDVHAEATSEKRAVYQMFKDEVNIIYGTHTHIGTDDLEIYNNRCSYVSDIGMTGSLDGIIGMDQANPIKRFKEGVSNALDVVKESNNNIFQFLVIDLEDSLIKSAQKIKLYTKDNQKIISTAVNL</sequence>
<protein>
    <submittedName>
        <fullName evidence="1">FIG006542: Phosphoesterase</fullName>
    </submittedName>
</protein>
<accession>A0A6S6T4W8</accession>
<organism evidence="1">
    <name type="scientific">uncultured Campylobacterales bacterium</name>
    <dbReference type="NCBI Taxonomy" id="352960"/>
    <lineage>
        <taxon>Bacteria</taxon>
        <taxon>Pseudomonadati</taxon>
        <taxon>Campylobacterota</taxon>
        <taxon>Epsilonproteobacteria</taxon>
        <taxon>Campylobacterales</taxon>
        <taxon>environmental samples</taxon>
    </lineage>
</organism>
<dbReference type="SUPFAM" id="SSF56300">
    <property type="entry name" value="Metallo-dependent phosphatases"/>
    <property type="match status" value="1"/>
</dbReference>